<comment type="caution">
    <text evidence="1">The sequence shown here is derived from an EMBL/GenBank/DDBJ whole genome shotgun (WGS) entry which is preliminary data.</text>
</comment>
<protein>
    <recommendedName>
        <fullName evidence="3">RiboL-PSP-HEPN domain-containing protein</fullName>
    </recommendedName>
</protein>
<evidence type="ECO:0008006" key="3">
    <source>
        <dbReference type="Google" id="ProtNLM"/>
    </source>
</evidence>
<dbReference type="Proteomes" id="UP000600799">
    <property type="component" value="Unassembled WGS sequence"/>
</dbReference>
<evidence type="ECO:0000313" key="1">
    <source>
        <dbReference type="EMBL" id="MBF9152396.1"/>
    </source>
</evidence>
<dbReference type="RefSeq" id="WP_196276695.1">
    <property type="nucleotide sequence ID" value="NZ_JADQDC010000011.1"/>
</dbReference>
<proteinExistence type="predicted"/>
<name>A0ABS0HJG8_9SPHN</name>
<organism evidence="1 2">
    <name type="scientific">Novosphingobium jiangmenense</name>
    <dbReference type="NCBI Taxonomy" id="2791981"/>
    <lineage>
        <taxon>Bacteria</taxon>
        <taxon>Pseudomonadati</taxon>
        <taxon>Pseudomonadota</taxon>
        <taxon>Alphaproteobacteria</taxon>
        <taxon>Sphingomonadales</taxon>
        <taxon>Sphingomonadaceae</taxon>
        <taxon>Novosphingobium</taxon>
    </lineage>
</organism>
<accession>A0ABS0HJG8</accession>
<sequence>MEVIISCMECQVQSGFPNFSSHSMMRLPDDGVIEATCPQGHQTFTIIQDVKFELLSDMAVKAIVDGYYRDAIASFTAALERLYEFYVEAACRKNGIGPDVFRLSWKSLAKQSERQLGAFIAAFLIETGSPPKLLPRPRTELRNEVIHKGKFPSRQEAIDFGQAVAECASPILEILRSDPFAEIVQKLVGERLRDRQKRAKDANARASTCSISTTFSLTRSELELDIERAVAAYALRPDMAQVVRDAHEIGAKIDFIRQNSEASCISK</sequence>
<gene>
    <name evidence="1" type="ORF">I2488_15420</name>
</gene>
<dbReference type="EMBL" id="JADQDC010000011">
    <property type="protein sequence ID" value="MBF9152396.1"/>
    <property type="molecule type" value="Genomic_DNA"/>
</dbReference>
<reference evidence="1 2" key="1">
    <citation type="submission" date="2020-11" db="EMBL/GenBank/DDBJ databases">
        <title>The genome sequence of Novosphingobium sp. 1Y9A.</title>
        <authorList>
            <person name="Liu Y."/>
        </authorList>
    </citation>
    <scope>NUCLEOTIDE SEQUENCE [LARGE SCALE GENOMIC DNA]</scope>
    <source>
        <strain evidence="1 2">1Y9A</strain>
    </source>
</reference>
<keyword evidence="2" id="KW-1185">Reference proteome</keyword>
<evidence type="ECO:0000313" key="2">
    <source>
        <dbReference type="Proteomes" id="UP000600799"/>
    </source>
</evidence>